<accession>A0A426DMF4</accession>
<gene>
    <name evidence="3" type="ORF">EBB54_23225</name>
</gene>
<dbReference type="Pfam" id="PF04892">
    <property type="entry name" value="VanZ"/>
    <property type="match status" value="1"/>
</dbReference>
<keyword evidence="1" id="KW-0472">Membrane</keyword>
<dbReference type="AlphaFoldDB" id="A0A426DMF4"/>
<feature type="transmembrane region" description="Helical" evidence="1">
    <location>
        <begin position="142"/>
        <end position="163"/>
    </location>
</feature>
<dbReference type="PANTHER" id="PTHR36834:SF2">
    <property type="entry name" value="MEMBRANE PROTEIN"/>
    <property type="match status" value="1"/>
</dbReference>
<dbReference type="InterPro" id="IPR006976">
    <property type="entry name" value="VanZ-like"/>
</dbReference>
<proteinExistence type="predicted"/>
<dbReference type="EMBL" id="RHJS01000002">
    <property type="protein sequence ID" value="RRK33946.1"/>
    <property type="molecule type" value="Genomic_DNA"/>
</dbReference>
<feature type="transmembrane region" description="Helical" evidence="1">
    <location>
        <begin position="7"/>
        <end position="28"/>
    </location>
</feature>
<dbReference type="PANTHER" id="PTHR36834">
    <property type="entry name" value="MEMBRANE PROTEIN-RELATED"/>
    <property type="match status" value="1"/>
</dbReference>
<evidence type="ECO:0000259" key="2">
    <source>
        <dbReference type="Pfam" id="PF04892"/>
    </source>
</evidence>
<keyword evidence="1" id="KW-0812">Transmembrane</keyword>
<feature type="transmembrane region" description="Helical" evidence="1">
    <location>
        <begin position="113"/>
        <end position="130"/>
    </location>
</feature>
<evidence type="ECO:0000313" key="3">
    <source>
        <dbReference type="EMBL" id="RRK33946.1"/>
    </source>
</evidence>
<organism evidence="3 4">
    <name type="scientific">Schaedlerella arabinosiphila</name>
    <dbReference type="NCBI Taxonomy" id="2044587"/>
    <lineage>
        <taxon>Bacteria</taxon>
        <taxon>Bacillati</taxon>
        <taxon>Bacillota</taxon>
        <taxon>Clostridia</taxon>
        <taxon>Lachnospirales</taxon>
        <taxon>Lachnospiraceae</taxon>
        <taxon>Schaedlerella</taxon>
    </lineage>
</organism>
<name>A0A426DMF4_9FIRM</name>
<keyword evidence="1" id="KW-1133">Transmembrane helix</keyword>
<protein>
    <submittedName>
        <fullName evidence="3">VanZ family protein</fullName>
    </submittedName>
</protein>
<feature type="domain" description="VanZ-like" evidence="2">
    <location>
        <begin position="12"/>
        <end position="130"/>
    </location>
</feature>
<comment type="caution">
    <text evidence="3">The sequence shown here is derived from an EMBL/GenBank/DDBJ whole genome shotgun (WGS) entry which is preliminary data.</text>
</comment>
<sequence length="165" mass="18388">MKSKRFTLGLLIFYLLALTWIIIFKLQFSFENLPHIKSINLIPFGQSVVVNGKMDFGEIIQNALAFIPYGLFMHVLWEETSLPKQFIPIICTSLIFEIVQFIFAIGASDITDIISNSSGGIAGIAIAVFISKVSRTGWIKFINIISFIGAIILTLFIAILLLANM</sequence>
<evidence type="ECO:0000313" key="4">
    <source>
        <dbReference type="Proteomes" id="UP000274920"/>
    </source>
</evidence>
<dbReference type="Proteomes" id="UP000274920">
    <property type="component" value="Unassembled WGS sequence"/>
</dbReference>
<dbReference type="RefSeq" id="WP_125129126.1">
    <property type="nucleotide sequence ID" value="NZ_RHJS01000002.1"/>
</dbReference>
<dbReference type="InterPro" id="IPR053150">
    <property type="entry name" value="Teicoplanin_resist-assoc"/>
</dbReference>
<reference evidence="3" key="1">
    <citation type="submission" date="2018-10" db="EMBL/GenBank/DDBJ databases">
        <title>Schaedlerella arabinophila gen. nov. sp. nov., isolated from the mouse intestinal tract and comparative analysis with the genome of the closely related altered Schaedler flora strain ASF502.</title>
        <authorList>
            <person name="Miyake S."/>
            <person name="Soh M."/>
            <person name="Seedorf H."/>
        </authorList>
    </citation>
    <scope>NUCLEOTIDE SEQUENCE [LARGE SCALE GENOMIC DNA]</scope>
    <source>
        <strain evidence="3">DSM 106076</strain>
    </source>
</reference>
<evidence type="ECO:0000256" key="1">
    <source>
        <dbReference type="SAM" id="Phobius"/>
    </source>
</evidence>
<feature type="transmembrane region" description="Helical" evidence="1">
    <location>
        <begin position="86"/>
        <end position="107"/>
    </location>
</feature>
<keyword evidence="4" id="KW-1185">Reference proteome</keyword>